<dbReference type="GO" id="GO:0006351">
    <property type="term" value="P:DNA-templated transcription"/>
    <property type="evidence" value="ECO:0007669"/>
    <property type="project" value="InterPro"/>
</dbReference>
<evidence type="ECO:0000259" key="2">
    <source>
        <dbReference type="Pfam" id="PF08223"/>
    </source>
</evidence>
<organism evidence="4 5">
    <name type="scientific">Brevibacterium celere</name>
    <dbReference type="NCBI Taxonomy" id="225845"/>
    <lineage>
        <taxon>Bacteria</taxon>
        <taxon>Bacillati</taxon>
        <taxon>Actinomycetota</taxon>
        <taxon>Actinomycetes</taxon>
        <taxon>Micrococcales</taxon>
        <taxon>Brevibacteriaceae</taxon>
        <taxon>Brevibacterium</taxon>
    </lineage>
</organism>
<name>A0A366IJV0_9MICO</name>
<dbReference type="InterPro" id="IPR048846">
    <property type="entry name" value="PaaX-like_central"/>
</dbReference>
<dbReference type="Gene3D" id="1.10.10.10">
    <property type="entry name" value="Winged helix-like DNA-binding domain superfamily/Winged helix DNA-binding domain"/>
    <property type="match status" value="1"/>
</dbReference>
<dbReference type="PANTHER" id="PTHR30319:SF1">
    <property type="entry name" value="TRANSCRIPTIONAL REPRESSOR PAAX"/>
    <property type="match status" value="1"/>
</dbReference>
<dbReference type="Pfam" id="PF08223">
    <property type="entry name" value="PaaX_C"/>
    <property type="match status" value="1"/>
</dbReference>
<dbReference type="AlphaFoldDB" id="A0A366IJV0"/>
<dbReference type="Proteomes" id="UP000253509">
    <property type="component" value="Unassembled WGS sequence"/>
</dbReference>
<dbReference type="Gene3D" id="3.30.70.2650">
    <property type="match status" value="1"/>
</dbReference>
<keyword evidence="5" id="KW-1185">Reference proteome</keyword>
<dbReference type="PIRSF" id="PIRSF020623">
    <property type="entry name" value="PaaX"/>
    <property type="match status" value="1"/>
</dbReference>
<dbReference type="InterPro" id="IPR013225">
    <property type="entry name" value="PaaX_C"/>
</dbReference>
<dbReference type="Pfam" id="PF20803">
    <property type="entry name" value="PaaX_M"/>
    <property type="match status" value="1"/>
</dbReference>
<evidence type="ECO:0000313" key="4">
    <source>
        <dbReference type="EMBL" id="RBP72714.1"/>
    </source>
</evidence>
<dbReference type="InterPro" id="IPR036388">
    <property type="entry name" value="WH-like_DNA-bd_sf"/>
</dbReference>
<dbReference type="RefSeq" id="WP_113903223.1">
    <property type="nucleotide sequence ID" value="NZ_QNSB01000003.1"/>
</dbReference>
<accession>A0A366IJV0</accession>
<feature type="domain" description="Transcriptional repressor PaaX-like N-terminal" evidence="1">
    <location>
        <begin position="5"/>
        <end position="73"/>
    </location>
</feature>
<dbReference type="SUPFAM" id="SSF46785">
    <property type="entry name" value="Winged helix' DNA-binding domain"/>
    <property type="match status" value="1"/>
</dbReference>
<feature type="domain" description="Transcriptional repressor PaaX-like C-terminal" evidence="2">
    <location>
        <begin position="173"/>
        <end position="254"/>
    </location>
</feature>
<dbReference type="Pfam" id="PF07848">
    <property type="entry name" value="PaaX"/>
    <property type="match status" value="1"/>
</dbReference>
<proteinExistence type="predicted"/>
<dbReference type="PANTHER" id="PTHR30319">
    <property type="entry name" value="PHENYLACETIC ACID REGULATOR-RELATED TRANSCRIPTIONAL REPRESSOR"/>
    <property type="match status" value="1"/>
</dbReference>
<reference evidence="4 5" key="1">
    <citation type="submission" date="2018-06" db="EMBL/GenBank/DDBJ databases">
        <title>Freshwater and sediment microbial communities from various areas in North America, analyzing microbe dynamics in response to fracking.</title>
        <authorList>
            <person name="Lamendella R."/>
        </authorList>
    </citation>
    <scope>NUCLEOTIDE SEQUENCE [LARGE SCALE GENOMIC DNA]</scope>
    <source>
        <strain evidence="4 5">3b_TX</strain>
    </source>
</reference>
<sequence length="273" mass="29902">MTVHPQSLFLSLAGQHLLDVQHPLSGASIVEVMSELGVGASAARSVLHRMGVKGLIDRTKLGRRTYYSLSKRGRSILAEGREKMFKGGGGDGWDGTWTLVRVQVPEAKRALRHRVSTRLSWCGYGQLDGSTWVAPGRHAFLESLGDLGDELAPVVLVGRPQPPTTDEQLVAAFDIDDLAKAYQRFGEKWDGLDTTVLTPRQSLIARVELHHDWLTLTRTDPQLPMALLPQGWPGTTQERLFRALDGRLTEAESSVLDAFFAGELPADEDSAGV</sequence>
<dbReference type="InterPro" id="IPR012906">
    <property type="entry name" value="PaaX-like_N"/>
</dbReference>
<gene>
    <name evidence="4" type="ORF">DFO65_1035</name>
</gene>
<evidence type="ECO:0000259" key="1">
    <source>
        <dbReference type="Pfam" id="PF07848"/>
    </source>
</evidence>
<evidence type="ECO:0000313" key="5">
    <source>
        <dbReference type="Proteomes" id="UP000253509"/>
    </source>
</evidence>
<evidence type="ECO:0000259" key="3">
    <source>
        <dbReference type="Pfam" id="PF20803"/>
    </source>
</evidence>
<dbReference type="EMBL" id="QNSB01000003">
    <property type="protein sequence ID" value="RBP72714.1"/>
    <property type="molecule type" value="Genomic_DNA"/>
</dbReference>
<protein>
    <submittedName>
        <fullName evidence="4">PaaX family transcriptional regulator</fullName>
    </submittedName>
</protein>
<comment type="caution">
    <text evidence="4">The sequence shown here is derived from an EMBL/GenBank/DDBJ whole genome shotgun (WGS) entry which is preliminary data.</text>
</comment>
<dbReference type="InterPro" id="IPR036390">
    <property type="entry name" value="WH_DNA-bd_sf"/>
</dbReference>
<feature type="domain" description="Transcriptional repressor PaaX-like central Cas2-like" evidence="3">
    <location>
        <begin position="92"/>
        <end position="137"/>
    </location>
</feature>
<dbReference type="InterPro" id="IPR011965">
    <property type="entry name" value="PaaX_trns_reg"/>
</dbReference>
<dbReference type="Gene3D" id="1.20.58.1460">
    <property type="match status" value="1"/>
</dbReference>